<feature type="compositionally biased region" description="Polar residues" evidence="1">
    <location>
        <begin position="830"/>
        <end position="861"/>
    </location>
</feature>
<feature type="compositionally biased region" description="Basic and acidic residues" evidence="1">
    <location>
        <begin position="1047"/>
        <end position="1058"/>
    </location>
</feature>
<feature type="compositionally biased region" description="Basic and acidic residues" evidence="1">
    <location>
        <begin position="318"/>
        <end position="327"/>
    </location>
</feature>
<feature type="compositionally biased region" description="Basic and acidic residues" evidence="1">
    <location>
        <begin position="757"/>
        <end position="770"/>
    </location>
</feature>
<feature type="compositionally biased region" description="Basic and acidic residues" evidence="1">
    <location>
        <begin position="141"/>
        <end position="159"/>
    </location>
</feature>
<feature type="compositionally biased region" description="Polar residues" evidence="1">
    <location>
        <begin position="1002"/>
        <end position="1046"/>
    </location>
</feature>
<evidence type="ECO:0000256" key="1">
    <source>
        <dbReference type="SAM" id="MobiDB-lite"/>
    </source>
</evidence>
<accession>A0A8B8EDL7</accession>
<dbReference type="KEGG" id="cvn:111133566"/>
<dbReference type="OrthoDB" id="6163101at2759"/>
<dbReference type="GeneID" id="111133566"/>
<feature type="compositionally biased region" description="Basic and acidic residues" evidence="1">
    <location>
        <begin position="958"/>
        <end position="968"/>
    </location>
</feature>
<feature type="compositionally biased region" description="Basic and acidic residues" evidence="1">
    <location>
        <begin position="369"/>
        <end position="400"/>
    </location>
</feature>
<gene>
    <name evidence="3" type="primary">LOC111133566</name>
</gene>
<feature type="compositionally biased region" description="Basic and acidic residues" evidence="1">
    <location>
        <begin position="814"/>
        <end position="828"/>
    </location>
</feature>
<feature type="compositionally biased region" description="Polar residues" evidence="1">
    <location>
        <begin position="588"/>
        <end position="597"/>
    </location>
</feature>
<keyword evidence="2" id="KW-1185">Reference proteome</keyword>
<organism evidence="2 3">
    <name type="scientific">Crassostrea virginica</name>
    <name type="common">Eastern oyster</name>
    <dbReference type="NCBI Taxonomy" id="6565"/>
    <lineage>
        <taxon>Eukaryota</taxon>
        <taxon>Metazoa</taxon>
        <taxon>Spiralia</taxon>
        <taxon>Lophotrochozoa</taxon>
        <taxon>Mollusca</taxon>
        <taxon>Bivalvia</taxon>
        <taxon>Autobranchia</taxon>
        <taxon>Pteriomorphia</taxon>
        <taxon>Ostreida</taxon>
        <taxon>Ostreoidea</taxon>
        <taxon>Ostreidae</taxon>
        <taxon>Crassostrea</taxon>
    </lineage>
</organism>
<feature type="region of interest" description="Disordered" evidence="1">
    <location>
        <begin position="679"/>
        <end position="1131"/>
    </location>
</feature>
<feature type="compositionally biased region" description="Basic and acidic residues" evidence="1">
    <location>
        <begin position="986"/>
        <end position="1001"/>
    </location>
</feature>
<feature type="region of interest" description="Disordered" evidence="1">
    <location>
        <begin position="257"/>
        <end position="411"/>
    </location>
</feature>
<feature type="compositionally biased region" description="Basic and acidic residues" evidence="1">
    <location>
        <begin position="335"/>
        <end position="360"/>
    </location>
</feature>
<feature type="region of interest" description="Disordered" evidence="1">
    <location>
        <begin position="520"/>
        <end position="610"/>
    </location>
</feature>
<proteinExistence type="predicted"/>
<feature type="compositionally biased region" description="Polar residues" evidence="1">
    <location>
        <begin position="893"/>
        <end position="933"/>
    </location>
</feature>
<feature type="compositionally biased region" description="Basic and acidic residues" evidence="1">
    <location>
        <begin position="934"/>
        <end position="949"/>
    </location>
</feature>
<sequence>MATGNERRFSLADFIKSERVKRNENEVEDIKSVSGSDFVKSSDDRSLRTVSRISTATSGNEETSALYPVRVRKDQTRQRRHSKFYDASRKSIAQDVVDQEVRGVATAYNEEHQSPSSAPRSYNKRRRFSVIQDNEGDSFTLEDKLKALQKEGGKPDKKNGPNGRSRRANKLTRALSPCPSSAGSGSLSMVRAEHQEAAASTHERESRQVPTKRRKSTDRKELENEADIDSEDTVRVEIRRGKLKRMQSNVIVLQLGETAHEKRDKNVTVCRIGSPGPADSASSVSHELSTNNSNTTDSRESVKPCVTPSSSQKSKRQHEKDPVRCVDPEAVEADQGNKDGSRTEEIAEEETTRKEPKEDPTNPASNQTYRKDERENINLKQEKEQIILHGEERKVEDGPSTRESLICEPDSFEYKQEENDAANCTTEGENMTFDIAIQRTESNIVVNQLSLNSDDPEKADFQTADVGANDESHQKSELIPDVPEVLHTVTSETTTESKCECDKRGLLEDRSSTEENLIQNYGDNTSAKDSQKMLQLSSEDSKLETQNPETNGLMVHKTETETNTDNDNPLELKTQIVESKNEGERKTFPTTTTQKSKCQTEKENTPSSESCLADLSTIGMEKNEITPDFITDKSEFTHESAHKRSSVLNTELVKSNLDINKEDSSLEFKPEQLVSKCNTDSELLELEASHQPDSERGVRSAGGQGTTTTDPHVIHPPDVPDTPAYQPVMEHVDAPATSAKTSTDTRAYNARICKSQNEQRDPRDHNHSDTNDGTATNQSPVDADLQQSERSNEDKDDENSDVTHPVISTVNNDNESHERSSTPAEERLPANSTVNNDNESHGRSSTPAEETLPENSTVNNDNKSHERSSTPAEETLPANSTVNNDNKSHERSSTPAEETLPANSTVNNDNESHGRSSTPAEETLPENSTVNNDNESHERSSTPAEERLPENNTVNDDIESHGRSRTPAEGEFNNQTEGSPVPKAEAVQHKEQRDQHVETNKSSDQISGSNVILDNITNPGSPRTMSVENFQSTQRQTANRDGNGNHSNHEYIKDDGIKPADIPSYSSPEAPVYTEAGENSGIGMSKMYPRPQEIQFGTRSPPGTSDKRRSSTASNSQRSSPTKRIEITIKDDDRNYENDLTLVIEMPKDERRTRATTPAKGVREQCSQTEELGRESPRNLVSLPPIKCEPPLVQSRERSFVRLQHTPAKVEPDPEVLYFIEQAELNRQRSRVEALMKELYQINHRDLLLPSPCPALSGHVVTASRDRHPRFYYGDDNDIYENLVVKASGCDDGVRRFLGYTKRTDRLQIPEHSRKYKAYIDLRKKLKHLY</sequence>
<name>A0A8B8EDL7_CRAVI</name>
<feature type="compositionally biased region" description="Polar residues" evidence="1">
    <location>
        <begin position="280"/>
        <end position="296"/>
    </location>
</feature>
<feature type="compositionally biased region" description="Polar residues" evidence="1">
    <location>
        <begin position="178"/>
        <end position="187"/>
    </location>
</feature>
<dbReference type="RefSeq" id="XP_022337754.1">
    <property type="nucleotide sequence ID" value="XM_022482046.1"/>
</dbReference>
<feature type="region of interest" description="Disordered" evidence="1">
    <location>
        <begin position="104"/>
        <end position="235"/>
    </location>
</feature>
<feature type="compositionally biased region" description="Polar residues" evidence="1">
    <location>
        <begin position="869"/>
        <end position="885"/>
    </location>
</feature>
<feature type="compositionally biased region" description="Polar residues" evidence="1">
    <location>
        <begin position="771"/>
        <end position="789"/>
    </location>
</feature>
<dbReference type="Proteomes" id="UP000694844">
    <property type="component" value="Chromosome 5"/>
</dbReference>
<feature type="compositionally biased region" description="Polar residues" evidence="1">
    <location>
        <begin position="520"/>
        <end position="550"/>
    </location>
</feature>
<feature type="region of interest" description="Disordered" evidence="1">
    <location>
        <begin position="1151"/>
        <end position="1176"/>
    </location>
</feature>
<feature type="compositionally biased region" description="Basic and acidic residues" evidence="1">
    <location>
        <begin position="72"/>
        <end position="89"/>
    </location>
</feature>
<feature type="compositionally biased region" description="Basic and acidic residues" evidence="1">
    <location>
        <begin position="687"/>
        <end position="698"/>
    </location>
</feature>
<feature type="region of interest" description="Disordered" evidence="1">
    <location>
        <begin position="72"/>
        <end position="91"/>
    </location>
</feature>
<evidence type="ECO:0000313" key="3">
    <source>
        <dbReference type="RefSeq" id="XP_022337754.1"/>
    </source>
</evidence>
<feature type="compositionally biased region" description="Low complexity" evidence="1">
    <location>
        <begin position="1111"/>
        <end position="1120"/>
    </location>
</feature>
<reference evidence="3" key="1">
    <citation type="submission" date="2025-08" db="UniProtKB">
        <authorList>
            <consortium name="RefSeq"/>
        </authorList>
    </citation>
    <scope>IDENTIFICATION</scope>
    <source>
        <tissue evidence="3">Whole sample</tissue>
    </source>
</reference>
<evidence type="ECO:0000313" key="2">
    <source>
        <dbReference type="Proteomes" id="UP000694844"/>
    </source>
</evidence>
<protein>
    <submittedName>
        <fullName evidence="3">Uncharacterized protein LOC111133566</fullName>
    </submittedName>
</protein>
<feature type="compositionally biased region" description="Basic and acidic residues" evidence="1">
    <location>
        <begin position="191"/>
        <end position="207"/>
    </location>
</feature>